<keyword evidence="3" id="KW-1185">Reference proteome</keyword>
<name>G0NV45_CAEBE</name>
<feature type="compositionally biased region" description="Low complexity" evidence="1">
    <location>
        <begin position="45"/>
        <end position="57"/>
    </location>
</feature>
<feature type="compositionally biased region" description="Polar residues" evidence="1">
    <location>
        <begin position="102"/>
        <end position="113"/>
    </location>
</feature>
<accession>G0NV45</accession>
<feature type="region of interest" description="Disordered" evidence="1">
    <location>
        <begin position="34"/>
        <end position="149"/>
    </location>
</feature>
<sequence>MIADEPIEAGEPNGAVAEIFGVDVEAREKGLVEDVESNLVPNRTAEAGEPNGAAAEALEVEDEAQEAKANASGIDGTGDKKNQPVSNPVEQADSVKPISKSLVGTRSLSSTNLVRDAAPASMPSEKSRFGNTNDVSAAPPSGESSPCCKTNSIIIAGTSENADTSVTTSSKDSISASWNAIAEEHSYATSTAQGYTDNVVLADTIPVLISSTDLAVDHEEKVKTTTFEIPAQSSSKRRGKKRSSKKKNQVEASAASPKRAKTARIVIKASDRDEDGYPGPTKIFNL</sequence>
<organism evidence="3">
    <name type="scientific">Caenorhabditis brenneri</name>
    <name type="common">Nematode worm</name>
    <dbReference type="NCBI Taxonomy" id="135651"/>
    <lineage>
        <taxon>Eukaryota</taxon>
        <taxon>Metazoa</taxon>
        <taxon>Ecdysozoa</taxon>
        <taxon>Nematoda</taxon>
        <taxon>Chromadorea</taxon>
        <taxon>Rhabditida</taxon>
        <taxon>Rhabditina</taxon>
        <taxon>Rhabditomorpha</taxon>
        <taxon>Rhabditoidea</taxon>
        <taxon>Rhabditidae</taxon>
        <taxon>Peloderinae</taxon>
        <taxon>Caenorhabditis</taxon>
    </lineage>
</organism>
<feature type="compositionally biased region" description="Basic residues" evidence="1">
    <location>
        <begin position="235"/>
        <end position="247"/>
    </location>
</feature>
<feature type="region of interest" description="Disordered" evidence="1">
    <location>
        <begin position="227"/>
        <end position="286"/>
    </location>
</feature>
<evidence type="ECO:0000313" key="2">
    <source>
        <dbReference type="EMBL" id="EGT38039.1"/>
    </source>
</evidence>
<dbReference type="Proteomes" id="UP000008068">
    <property type="component" value="Unassembled WGS sequence"/>
</dbReference>
<dbReference type="EMBL" id="GL379953">
    <property type="protein sequence ID" value="EGT38039.1"/>
    <property type="molecule type" value="Genomic_DNA"/>
</dbReference>
<dbReference type="HOGENOM" id="CLU_973959_0_0_1"/>
<dbReference type="AlphaFoldDB" id="G0NV45"/>
<evidence type="ECO:0000256" key="1">
    <source>
        <dbReference type="SAM" id="MobiDB-lite"/>
    </source>
</evidence>
<proteinExistence type="predicted"/>
<reference evidence="3" key="1">
    <citation type="submission" date="2011-07" db="EMBL/GenBank/DDBJ databases">
        <authorList>
            <consortium name="Caenorhabditis brenneri Sequencing and Analysis Consortium"/>
            <person name="Wilson R.K."/>
        </authorList>
    </citation>
    <scope>NUCLEOTIDE SEQUENCE [LARGE SCALE GENOMIC DNA]</scope>
    <source>
        <strain evidence="3">PB2801</strain>
    </source>
</reference>
<protein>
    <submittedName>
        <fullName evidence="2">Uncharacterized protein</fullName>
    </submittedName>
</protein>
<dbReference type="InParanoid" id="G0NV45"/>
<evidence type="ECO:0000313" key="3">
    <source>
        <dbReference type="Proteomes" id="UP000008068"/>
    </source>
</evidence>
<gene>
    <name evidence="2" type="ORF">CAEBREN_16675</name>
</gene>